<gene>
    <name evidence="8" type="primary">LOC105359841</name>
</gene>
<dbReference type="CTD" id="10542"/>
<evidence type="ECO:0000256" key="6">
    <source>
        <dbReference type="ARBA" id="ARBA00032692"/>
    </source>
</evidence>
<dbReference type="GO" id="GO:0071230">
    <property type="term" value="P:cellular response to amino acid stimulus"/>
    <property type="evidence" value="ECO:0007669"/>
    <property type="project" value="TreeGrafter"/>
</dbReference>
<reference evidence="8" key="1">
    <citation type="submission" date="2025-08" db="UniProtKB">
        <authorList>
            <consortium name="RefSeq"/>
        </authorList>
    </citation>
    <scope>IDENTIFICATION</scope>
</reference>
<evidence type="ECO:0000256" key="5">
    <source>
        <dbReference type="ARBA" id="ARBA00023228"/>
    </source>
</evidence>
<dbReference type="Proteomes" id="UP000695007">
    <property type="component" value="Unplaced"/>
</dbReference>
<evidence type="ECO:0000256" key="1">
    <source>
        <dbReference type="ARBA" id="ARBA00004371"/>
    </source>
</evidence>
<evidence type="ECO:0000256" key="4">
    <source>
        <dbReference type="ARBA" id="ARBA00022490"/>
    </source>
</evidence>
<evidence type="ECO:0000256" key="3">
    <source>
        <dbReference type="ARBA" id="ARBA00007795"/>
    </source>
</evidence>
<dbReference type="GO" id="GO:0005085">
    <property type="term" value="F:guanyl-nucleotide exchange factor activity"/>
    <property type="evidence" value="ECO:0007669"/>
    <property type="project" value="TreeGrafter"/>
</dbReference>
<name>A0AAJ6YCD9_9HYME</name>
<evidence type="ECO:0000313" key="7">
    <source>
        <dbReference type="Proteomes" id="UP000695007"/>
    </source>
</evidence>
<keyword evidence="4" id="KW-0963">Cytoplasm</keyword>
<evidence type="ECO:0000256" key="2">
    <source>
        <dbReference type="ARBA" id="ARBA00004496"/>
    </source>
</evidence>
<dbReference type="RefSeq" id="XP_011494861.1">
    <property type="nucleotide sequence ID" value="XM_011496559.1"/>
</dbReference>
<keyword evidence="7" id="KW-1185">Reference proteome</keyword>
<dbReference type="PANTHER" id="PTHR13342">
    <property type="entry name" value="RAGULATOR COMPLEX PROTEIN LAMTOR5"/>
    <property type="match status" value="1"/>
</dbReference>
<sequence length="83" mass="8602">MDEAYNTEGIVGCLVTDKSGLCLGVKGNASSESAGVLAAMADVVTKIEPSSKPPIISFQNEARHCLIHQEGPIIGAIFKATSI</sequence>
<dbReference type="GO" id="GO:0043066">
    <property type="term" value="P:negative regulation of apoptotic process"/>
    <property type="evidence" value="ECO:0007669"/>
    <property type="project" value="InterPro"/>
</dbReference>
<comment type="subcellular location">
    <subcellularLocation>
        <location evidence="2">Cytoplasm</location>
    </subcellularLocation>
    <subcellularLocation>
        <location evidence="1">Lysosome</location>
    </subcellularLocation>
</comment>
<accession>A0AAJ6YCD9</accession>
<dbReference type="InterPro" id="IPR024135">
    <property type="entry name" value="LAMTOR5"/>
</dbReference>
<organism evidence="7 8">
    <name type="scientific">Ceratosolen solmsi marchali</name>
    <dbReference type="NCBI Taxonomy" id="326594"/>
    <lineage>
        <taxon>Eukaryota</taxon>
        <taxon>Metazoa</taxon>
        <taxon>Ecdysozoa</taxon>
        <taxon>Arthropoda</taxon>
        <taxon>Hexapoda</taxon>
        <taxon>Insecta</taxon>
        <taxon>Pterygota</taxon>
        <taxon>Neoptera</taxon>
        <taxon>Endopterygota</taxon>
        <taxon>Hymenoptera</taxon>
        <taxon>Apocrita</taxon>
        <taxon>Proctotrupomorpha</taxon>
        <taxon>Chalcidoidea</taxon>
        <taxon>Agaonidae</taxon>
        <taxon>Agaoninae</taxon>
        <taxon>Ceratosolen</taxon>
    </lineage>
</organism>
<proteinExistence type="inferred from homology"/>
<dbReference type="AlphaFoldDB" id="A0AAJ6YCD9"/>
<dbReference type="Pfam" id="PF16672">
    <property type="entry name" value="LAMTOR5"/>
    <property type="match status" value="1"/>
</dbReference>
<dbReference type="GO" id="GO:0071986">
    <property type="term" value="C:Ragulator complex"/>
    <property type="evidence" value="ECO:0007669"/>
    <property type="project" value="InterPro"/>
</dbReference>
<keyword evidence="5" id="KW-0458">Lysosome</keyword>
<dbReference type="KEGG" id="csol:105359841"/>
<dbReference type="GeneID" id="105359841"/>
<dbReference type="GO" id="GO:0005764">
    <property type="term" value="C:lysosome"/>
    <property type="evidence" value="ECO:0007669"/>
    <property type="project" value="UniProtKB-SubCell"/>
</dbReference>
<dbReference type="Gene3D" id="3.30.450.30">
    <property type="entry name" value="Dynein light chain 2a, cytoplasmic"/>
    <property type="match status" value="1"/>
</dbReference>
<comment type="similarity">
    <text evidence="3">Belongs to the LAMTOR5 family.</text>
</comment>
<protein>
    <recommendedName>
        <fullName evidence="6">Late endosomal/lysosomal adaptor and MAPK and MTOR activator 5</fullName>
    </recommendedName>
</protein>
<evidence type="ECO:0000313" key="8">
    <source>
        <dbReference type="RefSeq" id="XP_011494861.1"/>
    </source>
</evidence>
<dbReference type="PANTHER" id="PTHR13342:SF2">
    <property type="entry name" value="RAGULATOR COMPLEX PROTEIN LAMTOR5"/>
    <property type="match status" value="1"/>
</dbReference>
<dbReference type="GO" id="GO:1904263">
    <property type="term" value="P:positive regulation of TORC1 signaling"/>
    <property type="evidence" value="ECO:0007669"/>
    <property type="project" value="TreeGrafter"/>
</dbReference>